<evidence type="ECO:0000313" key="8">
    <source>
        <dbReference type="EMBL" id="ODV90976.1"/>
    </source>
</evidence>
<feature type="compositionally biased region" description="Polar residues" evidence="5">
    <location>
        <begin position="825"/>
        <end position="837"/>
    </location>
</feature>
<dbReference type="EMBL" id="KV453842">
    <property type="protein sequence ID" value="ODV90976.1"/>
    <property type="molecule type" value="Genomic_DNA"/>
</dbReference>
<dbReference type="PANTHER" id="PTHR13900">
    <property type="entry name" value="TRANSCRIPTION INITIATION FACTOR TFIID"/>
    <property type="match status" value="1"/>
</dbReference>
<gene>
    <name evidence="8" type="ORF">CANCADRAFT_31776</name>
</gene>
<evidence type="ECO:0000259" key="6">
    <source>
        <dbReference type="Pfam" id="PF12157"/>
    </source>
</evidence>
<keyword evidence="3" id="KW-0804">Transcription</keyword>
<evidence type="ECO:0000256" key="4">
    <source>
        <dbReference type="ARBA" id="ARBA00023242"/>
    </source>
</evidence>
<dbReference type="GO" id="GO:0005669">
    <property type="term" value="C:transcription factor TFIID complex"/>
    <property type="evidence" value="ECO:0007669"/>
    <property type="project" value="EnsemblFungi"/>
</dbReference>
<dbReference type="GO" id="GO:0045944">
    <property type="term" value="P:positive regulation of transcription by RNA polymerase II"/>
    <property type="evidence" value="ECO:0007669"/>
    <property type="project" value="EnsemblFungi"/>
</dbReference>
<sequence length="989" mass="112404">MVEEEQIDEVSALMLNGKVDEDSDANRLSDLGSMLSSGLGFQVPDIGGSDAIQHADNAVDFEDEDELADEEDIMTDNKSNDAFSTSDNPTGSDIVMTDDLKDFDDDATATTNSDLLFDPAAIENAKLEKVKEVFPEFRPHRILKLTAMFSSKPLEPTLRPLKPPKPCIPSKVSLDVDLEQSLIYSTGNNVRLSKRKPVRKINQIESQLGTEGASSKKQKVEERELWSRDYETLALATAEWKDENILNPQNNPDPKAPLKQQLAMVENQKFEFVDWDEPDSAILTGDLSELASNVYLDLNDPKMLLQSESDISTTKNPATHDFAAGTNLNSVLKHRYNFSNDEAYDLLKENYQSKVRSVIGNLTIDHSLPAKRLQSPYYKVRLSKAQARSYHRPNFNVKPRSVITFNKLKQRKKKRDRGKNINELFASTKDLSANDTAQIFLTEYSEEFPMVLSNFGMGSKIINYYRKTSETDENRPKLSTGETYVLGVQDRSPFWNFGYVDPGKLVPTLYNNMIRAPIFAHKPQDTDFLLSRSTTAKEGQKYYLRPLKNLWTVGQTFPVTEIPGPHSRRVTTASKNRLKMIVYRILHTKERERLVVKDIAEHLPGQTDMQTRQRLKEFMEYQRTGEDQGFWKLRNGDPLPEENEIKELITPEEITMLEVMQVGMQRLEDAGYGKTVDDDNQQDGMSVEEQLAPWMTSRNFINATQGKAMLKLHGEGEPTGRGEAFNLIRTSMKGGFKAQGESVGDKLDKSKFGGHAYNVALQQKAYEEEIAKIWDRQNKSLSVTNIDDIPWQMDLEEDKRNEMNELDNLFGDTSNFDKQDDDDGISQSQFSHASGKSSFNRVLRITRQVKNSDGTMDTKTEYIHDPNVIHAYVRRRQEIEDMAIPEDEITITDNPDVNARNRKRLEKVLARLKRNRERREARKAQRGEYTTEEGGGEGDEDGDKGKMNRPTTRKCATCGQIGHIRTNRACPMYNERLGPGGETPAEARY</sequence>
<dbReference type="InterPro" id="IPR040240">
    <property type="entry name" value="TAF1"/>
</dbReference>
<accession>A0A1E4TGU6</accession>
<name>A0A1E4TGU6_9ASCO</name>
<dbReference type="GO" id="GO:0004402">
    <property type="term" value="F:histone acetyltransferase activity"/>
    <property type="evidence" value="ECO:0007669"/>
    <property type="project" value="EnsemblFungi"/>
</dbReference>
<dbReference type="GO" id="GO:0017025">
    <property type="term" value="F:TBP-class protein binding"/>
    <property type="evidence" value="ECO:0007669"/>
    <property type="project" value="EnsemblFungi"/>
</dbReference>
<evidence type="ECO:0000256" key="5">
    <source>
        <dbReference type="SAM" id="MobiDB-lite"/>
    </source>
</evidence>
<feature type="domain" description="Transcription initiation factor TFIID subunit 1 histone acetyltransferase" evidence="6">
    <location>
        <begin position="336"/>
        <end position="781"/>
    </location>
</feature>
<keyword evidence="2" id="KW-0805">Transcription regulation</keyword>
<dbReference type="PANTHER" id="PTHR13900:SF0">
    <property type="entry name" value="TRANSCRIPTION INITIATION FACTOR TFIID SUBUNIT 1"/>
    <property type="match status" value="1"/>
</dbReference>
<dbReference type="Pfam" id="PF12157">
    <property type="entry name" value="DUF3591"/>
    <property type="match status" value="1"/>
</dbReference>
<dbReference type="GO" id="GO:0003682">
    <property type="term" value="F:chromatin binding"/>
    <property type="evidence" value="ECO:0007669"/>
    <property type="project" value="EnsemblFungi"/>
</dbReference>
<dbReference type="GO" id="GO:0005829">
    <property type="term" value="C:cytosol"/>
    <property type="evidence" value="ECO:0007669"/>
    <property type="project" value="EnsemblFungi"/>
</dbReference>
<proteinExistence type="predicted"/>
<dbReference type="Proteomes" id="UP000095023">
    <property type="component" value="Unassembled WGS sequence"/>
</dbReference>
<evidence type="ECO:0000256" key="1">
    <source>
        <dbReference type="ARBA" id="ARBA00004123"/>
    </source>
</evidence>
<comment type="subcellular location">
    <subcellularLocation>
        <location evidence="1">Nucleus</location>
    </subcellularLocation>
</comment>
<feature type="region of interest" description="Disordered" evidence="5">
    <location>
        <begin position="916"/>
        <end position="954"/>
    </location>
</feature>
<feature type="compositionally biased region" description="Basic and acidic residues" evidence="5">
    <location>
        <begin position="917"/>
        <end position="926"/>
    </location>
</feature>
<dbReference type="Pfam" id="PF15288">
    <property type="entry name" value="zf-CCHC_6"/>
    <property type="match status" value="1"/>
</dbReference>
<dbReference type="InterPro" id="IPR022591">
    <property type="entry name" value="TAF1_HAT_dom"/>
</dbReference>
<dbReference type="GO" id="GO:0060090">
    <property type="term" value="F:molecular adaptor activity"/>
    <property type="evidence" value="ECO:0007669"/>
    <property type="project" value="EnsemblFungi"/>
</dbReference>
<dbReference type="GO" id="GO:0051123">
    <property type="term" value="P:RNA polymerase II preinitiation complex assembly"/>
    <property type="evidence" value="ECO:0007669"/>
    <property type="project" value="EnsemblFungi"/>
</dbReference>
<evidence type="ECO:0000256" key="3">
    <source>
        <dbReference type="ARBA" id="ARBA00023163"/>
    </source>
</evidence>
<keyword evidence="4" id="KW-0539">Nucleus</keyword>
<dbReference type="GO" id="GO:0016251">
    <property type="term" value="F:RNA polymerase II general transcription initiation factor activity"/>
    <property type="evidence" value="ECO:0007669"/>
    <property type="project" value="InterPro"/>
</dbReference>
<feature type="compositionally biased region" description="Acidic residues" evidence="5">
    <location>
        <begin position="930"/>
        <end position="942"/>
    </location>
</feature>
<protein>
    <recommendedName>
        <fullName evidence="10">Transcription initiation factor TFIID subunit 1 histone acetyltransferase domain-containing protein</fullName>
    </recommendedName>
</protein>
<dbReference type="AlphaFoldDB" id="A0A1E4TGU6"/>
<keyword evidence="9" id="KW-1185">Reference proteome</keyword>
<organism evidence="8 9">
    <name type="scientific">Tortispora caseinolytica NRRL Y-17796</name>
    <dbReference type="NCBI Taxonomy" id="767744"/>
    <lineage>
        <taxon>Eukaryota</taxon>
        <taxon>Fungi</taxon>
        <taxon>Dikarya</taxon>
        <taxon>Ascomycota</taxon>
        <taxon>Saccharomycotina</taxon>
        <taxon>Trigonopsidomycetes</taxon>
        <taxon>Trigonopsidales</taxon>
        <taxon>Trigonopsidaceae</taxon>
        <taxon>Tortispora</taxon>
    </lineage>
</organism>
<dbReference type="InterPro" id="IPR041670">
    <property type="entry name" value="Znf-CCHC_6"/>
</dbReference>
<evidence type="ECO:0008006" key="10">
    <source>
        <dbReference type="Google" id="ProtNLM"/>
    </source>
</evidence>
<dbReference type="OrthoDB" id="5752at2759"/>
<feature type="domain" description="Zinc knuckle" evidence="7">
    <location>
        <begin position="953"/>
        <end position="974"/>
    </location>
</feature>
<dbReference type="GO" id="GO:0046982">
    <property type="term" value="F:protein heterodimerization activity"/>
    <property type="evidence" value="ECO:0007669"/>
    <property type="project" value="EnsemblFungi"/>
</dbReference>
<evidence type="ECO:0000313" key="9">
    <source>
        <dbReference type="Proteomes" id="UP000095023"/>
    </source>
</evidence>
<feature type="region of interest" description="Disordered" evidence="5">
    <location>
        <begin position="813"/>
        <end position="837"/>
    </location>
</feature>
<reference evidence="9" key="1">
    <citation type="submission" date="2016-02" db="EMBL/GenBank/DDBJ databases">
        <title>Comparative genomics of biotechnologically important yeasts.</title>
        <authorList>
            <consortium name="DOE Joint Genome Institute"/>
            <person name="Riley R."/>
            <person name="Haridas S."/>
            <person name="Wolfe K.H."/>
            <person name="Lopes M.R."/>
            <person name="Hittinger C.T."/>
            <person name="Goker M."/>
            <person name="Salamov A."/>
            <person name="Wisecaver J."/>
            <person name="Long T.M."/>
            <person name="Aerts A.L."/>
            <person name="Barry K."/>
            <person name="Choi C."/>
            <person name="Clum A."/>
            <person name="Coughlan A.Y."/>
            <person name="Deshpande S."/>
            <person name="Douglass A.P."/>
            <person name="Hanson S.J."/>
            <person name="Klenk H.-P."/>
            <person name="Labutti K."/>
            <person name="Lapidus A."/>
            <person name="Lindquist E."/>
            <person name="Lipzen A."/>
            <person name="Meier-Kolthoff J.P."/>
            <person name="Ohm R.A."/>
            <person name="Otillar R.P."/>
            <person name="Pangilinan J."/>
            <person name="Peng Y."/>
            <person name="Rokas A."/>
            <person name="Rosa C.A."/>
            <person name="Scheuner C."/>
            <person name="Sibirny A.A."/>
            <person name="Slot J.C."/>
            <person name="Stielow J.B."/>
            <person name="Sun H."/>
            <person name="Kurtzman C.P."/>
            <person name="Blackwell M."/>
            <person name="Jeffries T.W."/>
            <person name="Grigoriev I.V."/>
        </authorList>
    </citation>
    <scope>NUCLEOTIDE SEQUENCE [LARGE SCALE GENOMIC DNA]</scope>
    <source>
        <strain evidence="9">NRRL Y-17796</strain>
    </source>
</reference>
<evidence type="ECO:0000256" key="2">
    <source>
        <dbReference type="ARBA" id="ARBA00023015"/>
    </source>
</evidence>
<evidence type="ECO:0000259" key="7">
    <source>
        <dbReference type="Pfam" id="PF15288"/>
    </source>
</evidence>